<evidence type="ECO:0000313" key="2">
    <source>
        <dbReference type="Proteomes" id="UP000613401"/>
    </source>
</evidence>
<gene>
    <name evidence="1" type="ORF">GCG54_00015354</name>
</gene>
<reference evidence="1" key="1">
    <citation type="journal article" date="2020" name="Phytopathology">
        <title>Genome sequence and comparative analysis of Colletotrichum gloeosporioides isolated from Liriodendron leaves.</title>
        <authorList>
            <person name="Fu F.F."/>
            <person name="Hao Z."/>
            <person name="Wang P."/>
            <person name="Lu Y."/>
            <person name="Xue L.J."/>
            <person name="Wei G."/>
            <person name="Tian Y."/>
            <person name="Baishi H."/>
            <person name="Xu H."/>
            <person name="Shi J."/>
            <person name="Cheng T."/>
            <person name="Wang G."/>
            <person name="Yi Y."/>
            <person name="Chen J."/>
        </authorList>
    </citation>
    <scope>NUCLEOTIDE SEQUENCE</scope>
    <source>
        <strain evidence="1">Lc1</strain>
    </source>
</reference>
<dbReference type="GeneID" id="69022458"/>
<keyword evidence="2" id="KW-1185">Reference proteome</keyword>
<dbReference type="EMBL" id="WVTB01000086">
    <property type="protein sequence ID" value="KAF3799162.1"/>
    <property type="molecule type" value="Genomic_DNA"/>
</dbReference>
<sequence>MSALNRNRIALEIQGTKGEEYYGQICALSQRRENENLKTYFNEHQKLIGLLDAALNPPQAKLQLGSFGTPELHFSQHICSNTSGKIELAAYQILTVNNWVITVCLQVFDGQASRDKPFNKDAADAAATATQLEEIKKSQGVHKLDLTIRKGQEEALTVAERSLPQQAERNRPLSCPATTLPNVCVVFLFICLDVLMTLPKGQWTTLVESRSYLPHPGDGTKKISLADWGVSKYDMKTRLMAIMDNWAEDNQEPALWVPAFRSVFLWPNLWCTRLQPLFVSKVTPKPATLLSSHIYKKSGTEPFPFWPIRANSAIQKTGWSSAKLSNKDYPAVIDLNMAGTWPSLQGAIQSLLASQGLYP</sequence>
<accession>A0A8H4C8G5</accession>
<dbReference type="RefSeq" id="XP_045258322.1">
    <property type="nucleotide sequence ID" value="XM_045415149.1"/>
</dbReference>
<protein>
    <submittedName>
        <fullName evidence="1">Uncharacterized protein</fullName>
    </submittedName>
</protein>
<comment type="caution">
    <text evidence="1">The sequence shown here is derived from an EMBL/GenBank/DDBJ whole genome shotgun (WGS) entry which is preliminary data.</text>
</comment>
<dbReference type="AlphaFoldDB" id="A0A8H4C8G5"/>
<name>A0A8H4C8G5_COLGL</name>
<dbReference type="Proteomes" id="UP000613401">
    <property type="component" value="Unassembled WGS sequence"/>
</dbReference>
<reference evidence="1" key="2">
    <citation type="submission" date="2020-03" db="EMBL/GenBank/DDBJ databases">
        <authorList>
            <person name="Fu F.-F."/>
            <person name="Chen J."/>
        </authorList>
    </citation>
    <scope>NUCLEOTIDE SEQUENCE</scope>
    <source>
        <strain evidence="1">Lc1</strain>
    </source>
</reference>
<organism evidence="1 2">
    <name type="scientific">Colletotrichum gloeosporioides</name>
    <name type="common">Anthracnose fungus</name>
    <name type="synonym">Glomerella cingulata</name>
    <dbReference type="NCBI Taxonomy" id="474922"/>
    <lineage>
        <taxon>Eukaryota</taxon>
        <taxon>Fungi</taxon>
        <taxon>Dikarya</taxon>
        <taxon>Ascomycota</taxon>
        <taxon>Pezizomycotina</taxon>
        <taxon>Sordariomycetes</taxon>
        <taxon>Hypocreomycetidae</taxon>
        <taxon>Glomerellales</taxon>
        <taxon>Glomerellaceae</taxon>
        <taxon>Colletotrichum</taxon>
        <taxon>Colletotrichum gloeosporioides species complex</taxon>
    </lineage>
</organism>
<proteinExistence type="predicted"/>
<evidence type="ECO:0000313" key="1">
    <source>
        <dbReference type="EMBL" id="KAF3799162.1"/>
    </source>
</evidence>